<reference evidence="1 2" key="1">
    <citation type="submission" date="2015-12" db="EMBL/GenBank/DDBJ databases">
        <title>The genome of Folsomia candida.</title>
        <authorList>
            <person name="Faddeeva A."/>
            <person name="Derks M.F."/>
            <person name="Anvar Y."/>
            <person name="Smit S."/>
            <person name="Van Straalen N."/>
            <person name="Roelofs D."/>
        </authorList>
    </citation>
    <scope>NUCLEOTIDE SEQUENCE [LARGE SCALE GENOMIC DNA]</scope>
    <source>
        <strain evidence="1 2">VU population</strain>
        <tissue evidence="1">Whole body</tissue>
    </source>
</reference>
<sequence>MTHLDLDTANKLLKPNHCDMSLGDPSPFKDAEWLLEDLDKEEYTPDRVSTGHYIVYLRFGFPGYFYGGKNTPGSFNLRHHTTSVYRTFKGTKVSLDCDEWEIISKFATTSHEQCLKIQHTGLFVTLLLFSFNNSRTSQTQEKLWLLNNRSEMTHLDLDTANKLLKANNCHVSLCDPSTLRNAEWFQDVDKQEYTPDRVSTGHYIVYLRFGSPGYLYAGKNTVQHKLHPTCPYLRSRHHSSYKGLPVFVIQGSPDDIPEPKGRNSRVMALNESVLQSAIMTCELLRADISGFPVKRDFVDFQLSQNWNPEGFDRFKRQIETLSGRKVVISYNFQIDQLELVHLNCLAGIRQGFRLIY</sequence>
<protein>
    <submittedName>
        <fullName evidence="1">Uncharacterized protein</fullName>
    </submittedName>
</protein>
<keyword evidence="2" id="KW-1185">Reference proteome</keyword>
<dbReference type="Proteomes" id="UP000198287">
    <property type="component" value="Unassembled WGS sequence"/>
</dbReference>
<name>A0A226F2Q7_FOLCA</name>
<proteinExistence type="predicted"/>
<evidence type="ECO:0000313" key="2">
    <source>
        <dbReference type="Proteomes" id="UP000198287"/>
    </source>
</evidence>
<organism evidence="1 2">
    <name type="scientific">Folsomia candida</name>
    <name type="common">Springtail</name>
    <dbReference type="NCBI Taxonomy" id="158441"/>
    <lineage>
        <taxon>Eukaryota</taxon>
        <taxon>Metazoa</taxon>
        <taxon>Ecdysozoa</taxon>
        <taxon>Arthropoda</taxon>
        <taxon>Hexapoda</taxon>
        <taxon>Collembola</taxon>
        <taxon>Entomobryomorpha</taxon>
        <taxon>Isotomoidea</taxon>
        <taxon>Isotomidae</taxon>
        <taxon>Proisotominae</taxon>
        <taxon>Folsomia</taxon>
    </lineage>
</organism>
<comment type="caution">
    <text evidence="1">The sequence shown here is derived from an EMBL/GenBank/DDBJ whole genome shotgun (WGS) entry which is preliminary data.</text>
</comment>
<evidence type="ECO:0000313" key="1">
    <source>
        <dbReference type="EMBL" id="OXA63694.1"/>
    </source>
</evidence>
<accession>A0A226F2Q7</accession>
<gene>
    <name evidence="1" type="ORF">Fcan01_02158</name>
</gene>
<dbReference type="AlphaFoldDB" id="A0A226F2Q7"/>
<dbReference type="EMBL" id="LNIX01000001">
    <property type="protein sequence ID" value="OXA63694.1"/>
    <property type="molecule type" value="Genomic_DNA"/>
</dbReference>